<reference evidence="3 4" key="1">
    <citation type="journal article" date="2024" name="Commun. Biol.">
        <title>Comparative genomic analysis of thermophilic fungi reveals convergent evolutionary adaptations and gene losses.</title>
        <authorList>
            <person name="Steindorff A.S."/>
            <person name="Aguilar-Pontes M.V."/>
            <person name="Robinson A.J."/>
            <person name="Andreopoulos B."/>
            <person name="LaButti K."/>
            <person name="Kuo A."/>
            <person name="Mondo S."/>
            <person name="Riley R."/>
            <person name="Otillar R."/>
            <person name="Haridas S."/>
            <person name="Lipzen A."/>
            <person name="Grimwood J."/>
            <person name="Schmutz J."/>
            <person name="Clum A."/>
            <person name="Reid I.D."/>
            <person name="Moisan M.C."/>
            <person name="Butler G."/>
            <person name="Nguyen T.T.M."/>
            <person name="Dewar K."/>
            <person name="Conant G."/>
            <person name="Drula E."/>
            <person name="Henrissat B."/>
            <person name="Hansel C."/>
            <person name="Singer S."/>
            <person name="Hutchinson M.I."/>
            <person name="de Vries R.P."/>
            <person name="Natvig D.O."/>
            <person name="Powell A.J."/>
            <person name="Tsang A."/>
            <person name="Grigoriev I.V."/>
        </authorList>
    </citation>
    <scope>NUCLEOTIDE SEQUENCE [LARGE SCALE GENOMIC DNA]</scope>
    <source>
        <strain evidence="3 4">CBS 494.80</strain>
    </source>
</reference>
<feature type="compositionally biased region" description="Low complexity" evidence="1">
    <location>
        <begin position="322"/>
        <end position="341"/>
    </location>
</feature>
<feature type="region of interest" description="Disordered" evidence="1">
    <location>
        <begin position="88"/>
        <end position="118"/>
    </location>
</feature>
<keyword evidence="4" id="KW-1185">Reference proteome</keyword>
<organism evidence="3 4">
    <name type="scientific">Oculimacula yallundae</name>
    <dbReference type="NCBI Taxonomy" id="86028"/>
    <lineage>
        <taxon>Eukaryota</taxon>
        <taxon>Fungi</taxon>
        <taxon>Dikarya</taxon>
        <taxon>Ascomycota</taxon>
        <taxon>Pezizomycotina</taxon>
        <taxon>Leotiomycetes</taxon>
        <taxon>Helotiales</taxon>
        <taxon>Ploettnerulaceae</taxon>
        <taxon>Oculimacula</taxon>
    </lineage>
</organism>
<dbReference type="Gene3D" id="3.30.70.330">
    <property type="match status" value="1"/>
</dbReference>
<feature type="compositionally biased region" description="Polar residues" evidence="1">
    <location>
        <begin position="311"/>
        <end position="321"/>
    </location>
</feature>
<protein>
    <recommendedName>
        <fullName evidence="5">Nucleoporin NUP53</fullName>
    </recommendedName>
</protein>
<proteinExistence type="predicted"/>
<evidence type="ECO:0000313" key="3">
    <source>
        <dbReference type="EMBL" id="KAL2068963.1"/>
    </source>
</evidence>
<dbReference type="InterPro" id="IPR012677">
    <property type="entry name" value="Nucleotide-bd_a/b_plait_sf"/>
</dbReference>
<evidence type="ECO:0000313" key="4">
    <source>
        <dbReference type="Proteomes" id="UP001595075"/>
    </source>
</evidence>
<keyword evidence="2" id="KW-0812">Transmembrane</keyword>
<comment type="caution">
    <text evidence="3">The sequence shown here is derived from an EMBL/GenBank/DDBJ whole genome shotgun (WGS) entry which is preliminary data.</text>
</comment>
<gene>
    <name evidence="3" type="ORF">VTL71DRAFT_15301</name>
</gene>
<feature type="compositionally biased region" description="Polar residues" evidence="1">
    <location>
        <begin position="279"/>
        <end position="298"/>
    </location>
</feature>
<dbReference type="Proteomes" id="UP001595075">
    <property type="component" value="Unassembled WGS sequence"/>
</dbReference>
<sequence length="448" mass="49027">MPPLILHNVPDDELYIGDDGVTRPYAMIYPSTDGNPSVSRIRRTVPETGSFGKSTRRSRSRTGTPAAKREDPTLAAADAIFSQFLAQKASENESPQRKTSLTSSISQPNIGSGALVQIDGNAGTSSRFSSKAVHKEPTEVILRGFDSTQQYAVIREYERLAGRICEDYPRDAPIEQRRFKSDLRDQASLRRKPLTAEEKAKALKFAGGEHWIKVTFESADAAEIAVESSPQTIMGHLVYAELYRGVPPTADEPVPINGGSTRGPGGSRFQAQSVGISSGFNMSSARRPSSTLPRSFTTPAMRELRRGEPSISPTGSNTSSQTIDTGTIASTTSSSTLTGIRTQHHSQNHQEESSEDQLYCRIIPTARRIQLLPSEQALPPSVPPHKRVLNSIPLISWLTSDVFGAVVPRDEQGEFDRKNATWYWIIMAFLDSLLGGLLGIVKDNSDWN</sequence>
<evidence type="ECO:0000256" key="2">
    <source>
        <dbReference type="SAM" id="Phobius"/>
    </source>
</evidence>
<keyword evidence="2" id="KW-1133">Transmembrane helix</keyword>
<name>A0ABR4CIE5_9HELO</name>
<evidence type="ECO:0008006" key="5">
    <source>
        <dbReference type="Google" id="ProtNLM"/>
    </source>
</evidence>
<keyword evidence="2" id="KW-0472">Membrane</keyword>
<feature type="region of interest" description="Disordered" evidence="1">
    <location>
        <begin position="34"/>
        <end position="73"/>
    </location>
</feature>
<dbReference type="EMBL" id="JAZHXI010000008">
    <property type="protein sequence ID" value="KAL2068963.1"/>
    <property type="molecule type" value="Genomic_DNA"/>
</dbReference>
<feature type="transmembrane region" description="Helical" evidence="2">
    <location>
        <begin position="422"/>
        <end position="441"/>
    </location>
</feature>
<feature type="region of interest" description="Disordered" evidence="1">
    <location>
        <begin position="279"/>
        <end position="355"/>
    </location>
</feature>
<accession>A0ABR4CIE5</accession>
<feature type="compositionally biased region" description="Polar residues" evidence="1">
    <location>
        <begin position="97"/>
        <end position="110"/>
    </location>
</feature>
<evidence type="ECO:0000256" key="1">
    <source>
        <dbReference type="SAM" id="MobiDB-lite"/>
    </source>
</evidence>